<dbReference type="Pfam" id="PF13302">
    <property type="entry name" value="Acetyltransf_3"/>
    <property type="match status" value="1"/>
</dbReference>
<protein>
    <submittedName>
        <fullName evidence="2">GNAT family N-acetyltransferase</fullName>
    </submittedName>
</protein>
<dbReference type="EMBL" id="CP089983">
    <property type="protein sequence ID" value="WXB10217.1"/>
    <property type="molecule type" value="Genomic_DNA"/>
</dbReference>
<reference evidence="2" key="1">
    <citation type="submission" date="2021-12" db="EMBL/GenBank/DDBJ databases">
        <title>Discovery of the Pendulisporaceae a myxobacterial family with distinct sporulation behavior and unique specialized metabolism.</title>
        <authorList>
            <person name="Garcia R."/>
            <person name="Popoff A."/>
            <person name="Bader C.D."/>
            <person name="Loehr J."/>
            <person name="Walesch S."/>
            <person name="Walt C."/>
            <person name="Boldt J."/>
            <person name="Bunk B."/>
            <person name="Haeckl F.J.F.P.J."/>
            <person name="Gunesch A.P."/>
            <person name="Birkelbach J."/>
            <person name="Nuebel U."/>
            <person name="Pietschmann T."/>
            <person name="Bach T."/>
            <person name="Mueller R."/>
        </authorList>
    </citation>
    <scope>NUCLEOTIDE SEQUENCE</scope>
    <source>
        <strain evidence="2">MSr11367</strain>
    </source>
</reference>
<dbReference type="PROSITE" id="PS51186">
    <property type="entry name" value="GNAT"/>
    <property type="match status" value="1"/>
</dbReference>
<evidence type="ECO:0000313" key="3">
    <source>
        <dbReference type="Proteomes" id="UP001374803"/>
    </source>
</evidence>
<dbReference type="InterPro" id="IPR016181">
    <property type="entry name" value="Acyl_CoA_acyltransferase"/>
</dbReference>
<gene>
    <name evidence="2" type="ORF">LVJ94_23685</name>
</gene>
<dbReference type="InterPro" id="IPR000182">
    <property type="entry name" value="GNAT_dom"/>
</dbReference>
<keyword evidence="3" id="KW-1185">Reference proteome</keyword>
<evidence type="ECO:0000259" key="1">
    <source>
        <dbReference type="PROSITE" id="PS51186"/>
    </source>
</evidence>
<dbReference type="InterPro" id="IPR051531">
    <property type="entry name" value="N-acetyltransferase"/>
</dbReference>
<sequence>MSVSFCFAGAGEIIIHPVGLLLTERLELVPLTLPVVEAVLESDRNKIEALVNAPLPRRFHGRALIERAFPASLCEIRKDPDRRLWGDRLMILRTKERRIVGSVIFHGRPGPDGIAEVGYGVEDEWQGQGFATEAVERSLEWALAQPGVRAVQATTFQWHRASLRVIEKCKMVRIGSREHEMLGELTIFERRAKELL</sequence>
<dbReference type="SUPFAM" id="SSF55729">
    <property type="entry name" value="Acyl-CoA N-acyltransferases (Nat)"/>
    <property type="match status" value="1"/>
</dbReference>
<proteinExistence type="predicted"/>
<accession>A0ABZ2LHJ8</accession>
<name>A0ABZ2LHJ8_9BACT</name>
<dbReference type="PANTHER" id="PTHR43792:SF13">
    <property type="entry name" value="ACETYLTRANSFERASE"/>
    <property type="match status" value="1"/>
</dbReference>
<organism evidence="2 3">
    <name type="scientific">Pendulispora rubella</name>
    <dbReference type="NCBI Taxonomy" id="2741070"/>
    <lineage>
        <taxon>Bacteria</taxon>
        <taxon>Pseudomonadati</taxon>
        <taxon>Myxococcota</taxon>
        <taxon>Myxococcia</taxon>
        <taxon>Myxococcales</taxon>
        <taxon>Sorangiineae</taxon>
        <taxon>Pendulisporaceae</taxon>
        <taxon>Pendulispora</taxon>
    </lineage>
</organism>
<dbReference type="Gene3D" id="3.40.630.30">
    <property type="match status" value="1"/>
</dbReference>
<dbReference type="PANTHER" id="PTHR43792">
    <property type="entry name" value="GNAT FAMILY, PUTATIVE (AFU_ORTHOLOGUE AFUA_3G00765)-RELATED-RELATED"/>
    <property type="match status" value="1"/>
</dbReference>
<dbReference type="RefSeq" id="WP_394839894.1">
    <property type="nucleotide sequence ID" value="NZ_CP089929.1"/>
</dbReference>
<feature type="domain" description="N-acetyltransferase" evidence="1">
    <location>
        <begin position="34"/>
        <end position="194"/>
    </location>
</feature>
<dbReference type="CDD" id="cd04301">
    <property type="entry name" value="NAT_SF"/>
    <property type="match status" value="1"/>
</dbReference>
<evidence type="ECO:0000313" key="2">
    <source>
        <dbReference type="EMBL" id="WXB10217.1"/>
    </source>
</evidence>
<dbReference type="Proteomes" id="UP001374803">
    <property type="component" value="Chromosome"/>
</dbReference>